<gene>
    <name evidence="1" type="ORF">EV653_2296</name>
</gene>
<sequence>MAGSIALPDGTLWSASSWVFYWVIDTLVDELDDPELAARVRSISEHNLGWLDPGDFPAEDRARVVAVLRSMPELAVRRMAPSEGRDAYVAVLTKLAGKLGQ</sequence>
<reference evidence="1 2" key="1">
    <citation type="submission" date="2019-03" db="EMBL/GenBank/DDBJ databases">
        <title>Genomic Encyclopedia of Type Strains, Phase III (KMG-III): the genomes of soil and plant-associated and newly described type strains.</title>
        <authorList>
            <person name="Whitman W."/>
        </authorList>
    </citation>
    <scope>NUCLEOTIDE SEQUENCE [LARGE SCALE GENOMIC DNA]</scope>
    <source>
        <strain evidence="1 2">VKM Ac-2573</strain>
    </source>
</reference>
<evidence type="ECO:0000313" key="1">
    <source>
        <dbReference type="EMBL" id="TDW77132.1"/>
    </source>
</evidence>
<accession>A0A4R8CM41</accession>
<dbReference type="Proteomes" id="UP000295146">
    <property type="component" value="Unassembled WGS sequence"/>
</dbReference>
<evidence type="ECO:0000313" key="2">
    <source>
        <dbReference type="Proteomes" id="UP000295146"/>
    </source>
</evidence>
<comment type="caution">
    <text evidence="1">The sequence shown here is derived from an EMBL/GenBank/DDBJ whole genome shotgun (WGS) entry which is preliminary data.</text>
</comment>
<dbReference type="AlphaFoldDB" id="A0A4R8CM41"/>
<proteinExistence type="predicted"/>
<name>A0A4R8CM41_9ACTN</name>
<dbReference type="RefSeq" id="WP_134101235.1">
    <property type="nucleotide sequence ID" value="NZ_SODP01000001.1"/>
</dbReference>
<protein>
    <submittedName>
        <fullName evidence="1">Uncharacterized protein</fullName>
    </submittedName>
</protein>
<keyword evidence="2" id="KW-1185">Reference proteome</keyword>
<dbReference type="EMBL" id="SODP01000001">
    <property type="protein sequence ID" value="TDW77132.1"/>
    <property type="molecule type" value="Genomic_DNA"/>
</dbReference>
<dbReference type="OrthoDB" id="3295864at2"/>
<organism evidence="1 2">
    <name type="scientific">Kribbella pratensis</name>
    <dbReference type="NCBI Taxonomy" id="2512112"/>
    <lineage>
        <taxon>Bacteria</taxon>
        <taxon>Bacillati</taxon>
        <taxon>Actinomycetota</taxon>
        <taxon>Actinomycetes</taxon>
        <taxon>Propionibacteriales</taxon>
        <taxon>Kribbellaceae</taxon>
        <taxon>Kribbella</taxon>
    </lineage>
</organism>